<accession>E9I733</accession>
<dbReference type="AlphaFoldDB" id="E9I733"/>
<protein>
    <recommendedName>
        <fullName evidence="1">ZNFX1 domain-containing protein</fullName>
    </recommendedName>
</protein>
<organism evidence="2 3">
    <name type="scientific">Daphnia pulex</name>
    <name type="common">Water flea</name>
    <dbReference type="NCBI Taxonomy" id="6669"/>
    <lineage>
        <taxon>Eukaryota</taxon>
        <taxon>Metazoa</taxon>
        <taxon>Ecdysozoa</taxon>
        <taxon>Arthropoda</taxon>
        <taxon>Crustacea</taxon>
        <taxon>Branchiopoda</taxon>
        <taxon>Diplostraca</taxon>
        <taxon>Cladocera</taxon>
        <taxon>Anomopoda</taxon>
        <taxon>Daphniidae</taxon>
        <taxon>Daphnia</taxon>
    </lineage>
</organism>
<keyword evidence="3" id="KW-1185">Reference proteome</keyword>
<reference evidence="2 3" key="1">
    <citation type="journal article" date="2011" name="Science">
        <title>The ecoresponsive genome of Daphnia pulex.</title>
        <authorList>
            <person name="Colbourne J.K."/>
            <person name="Pfrender M.E."/>
            <person name="Gilbert D."/>
            <person name="Thomas W.K."/>
            <person name="Tucker A."/>
            <person name="Oakley T.H."/>
            <person name="Tokishita S."/>
            <person name="Aerts A."/>
            <person name="Arnold G.J."/>
            <person name="Basu M.K."/>
            <person name="Bauer D.J."/>
            <person name="Caceres C.E."/>
            <person name="Carmel L."/>
            <person name="Casola C."/>
            <person name="Choi J.H."/>
            <person name="Detter J.C."/>
            <person name="Dong Q."/>
            <person name="Dusheyko S."/>
            <person name="Eads B.D."/>
            <person name="Frohlich T."/>
            <person name="Geiler-Samerotte K.A."/>
            <person name="Gerlach D."/>
            <person name="Hatcher P."/>
            <person name="Jogdeo S."/>
            <person name="Krijgsveld J."/>
            <person name="Kriventseva E.V."/>
            <person name="Kultz D."/>
            <person name="Laforsch C."/>
            <person name="Lindquist E."/>
            <person name="Lopez J."/>
            <person name="Manak J.R."/>
            <person name="Muller J."/>
            <person name="Pangilinan J."/>
            <person name="Patwardhan R.P."/>
            <person name="Pitluck S."/>
            <person name="Pritham E.J."/>
            <person name="Rechtsteiner A."/>
            <person name="Rho M."/>
            <person name="Rogozin I.B."/>
            <person name="Sakarya O."/>
            <person name="Salamov A."/>
            <person name="Schaack S."/>
            <person name="Shapiro H."/>
            <person name="Shiga Y."/>
            <person name="Skalitzky C."/>
            <person name="Smith Z."/>
            <person name="Souvorov A."/>
            <person name="Sung W."/>
            <person name="Tang Z."/>
            <person name="Tsuchiya D."/>
            <person name="Tu H."/>
            <person name="Vos H."/>
            <person name="Wang M."/>
            <person name="Wolf Y.I."/>
            <person name="Yamagata H."/>
            <person name="Yamada T."/>
            <person name="Ye Y."/>
            <person name="Shaw J.R."/>
            <person name="Andrews J."/>
            <person name="Crease T.J."/>
            <person name="Tang H."/>
            <person name="Lucas S.M."/>
            <person name="Robertson H.M."/>
            <person name="Bork P."/>
            <person name="Koonin E.V."/>
            <person name="Zdobnov E.M."/>
            <person name="Grigoriev I.V."/>
            <person name="Lynch M."/>
            <person name="Boore J.L."/>
        </authorList>
    </citation>
    <scope>NUCLEOTIDE SEQUENCE [LARGE SCALE GENOMIC DNA]</scope>
</reference>
<evidence type="ECO:0000259" key="1">
    <source>
        <dbReference type="Pfam" id="PF25396"/>
    </source>
</evidence>
<feature type="domain" description="ZNFX1" evidence="1">
    <location>
        <begin position="4"/>
        <end position="71"/>
    </location>
</feature>
<name>E9I733_DAPPU</name>
<sequence>MPGFDWEKNKRLIYGALVCLWNAPHKVIILATVSRSDPEELEKGWLTVSIENPPHNCHDFTSKTYTMLECEVFYEPYRVVMEAYQQLQDDSFPFKDHLLGWKKDPGVPD</sequence>
<dbReference type="Proteomes" id="UP000000305">
    <property type="component" value="Unassembled WGS sequence"/>
</dbReference>
<dbReference type="KEGG" id="dpx:DAPPUDRAFT_344797"/>
<dbReference type="HOGENOM" id="CLU_2186546_0_0_1"/>
<proteinExistence type="predicted"/>
<evidence type="ECO:0000313" key="2">
    <source>
        <dbReference type="EMBL" id="EFX60197.1"/>
    </source>
</evidence>
<dbReference type="InParanoid" id="E9I733"/>
<dbReference type="Pfam" id="PF25396">
    <property type="entry name" value="ZNFX1"/>
    <property type="match status" value="1"/>
</dbReference>
<dbReference type="EMBL" id="GL736901">
    <property type="protein sequence ID" value="EFX60197.1"/>
    <property type="molecule type" value="Genomic_DNA"/>
</dbReference>
<dbReference type="InterPro" id="IPR057373">
    <property type="entry name" value="ZNFX1"/>
</dbReference>
<dbReference type="OrthoDB" id="2423195at2759"/>
<evidence type="ECO:0000313" key="3">
    <source>
        <dbReference type="Proteomes" id="UP000000305"/>
    </source>
</evidence>
<gene>
    <name evidence="2" type="ORF">DAPPUDRAFT_344797</name>
</gene>